<dbReference type="GO" id="GO:0003697">
    <property type="term" value="F:single-stranded DNA binding"/>
    <property type="evidence" value="ECO:0007669"/>
    <property type="project" value="TreeGrafter"/>
</dbReference>
<evidence type="ECO:0000313" key="7">
    <source>
        <dbReference type="EMBL" id="KIM30932.1"/>
    </source>
</evidence>
<evidence type="ECO:0000256" key="3">
    <source>
        <dbReference type="ARBA" id="ARBA00022705"/>
    </source>
</evidence>
<feature type="compositionally biased region" description="Acidic residues" evidence="6">
    <location>
        <begin position="157"/>
        <end position="179"/>
    </location>
</feature>
<dbReference type="PANTHER" id="PTHR10507:SF0">
    <property type="entry name" value="CELL DIVISION CONTROL PROTEIN 45 HOMOLOG"/>
    <property type="match status" value="1"/>
</dbReference>
<dbReference type="AlphaFoldDB" id="A0A0C2XPP0"/>
<evidence type="ECO:0000256" key="5">
    <source>
        <dbReference type="ARBA" id="ARBA00023306"/>
    </source>
</evidence>
<proteinExistence type="inferred from homology"/>
<keyword evidence="8" id="KW-1185">Reference proteome</keyword>
<comment type="similarity">
    <text evidence="2">Belongs to the CDC45 family.</text>
</comment>
<dbReference type="OrthoDB" id="10258882at2759"/>
<evidence type="ECO:0000256" key="6">
    <source>
        <dbReference type="SAM" id="MobiDB-lite"/>
    </source>
</evidence>
<keyword evidence="5" id="KW-0131">Cell cycle</keyword>
<reference evidence="7 8" key="1">
    <citation type="submission" date="2014-04" db="EMBL/GenBank/DDBJ databases">
        <authorList>
            <consortium name="DOE Joint Genome Institute"/>
            <person name="Kuo A."/>
            <person name="Zuccaro A."/>
            <person name="Kohler A."/>
            <person name="Nagy L.G."/>
            <person name="Floudas D."/>
            <person name="Copeland A."/>
            <person name="Barry K.W."/>
            <person name="Cichocki N."/>
            <person name="Veneault-Fourrey C."/>
            <person name="LaButti K."/>
            <person name="Lindquist E.A."/>
            <person name="Lipzen A."/>
            <person name="Lundell T."/>
            <person name="Morin E."/>
            <person name="Murat C."/>
            <person name="Sun H."/>
            <person name="Tunlid A."/>
            <person name="Henrissat B."/>
            <person name="Grigoriev I.V."/>
            <person name="Hibbett D.S."/>
            <person name="Martin F."/>
            <person name="Nordberg H.P."/>
            <person name="Cantor M.N."/>
            <person name="Hua S.X."/>
        </authorList>
    </citation>
    <scope>NUCLEOTIDE SEQUENCE [LARGE SCALE GENOMIC DNA]</scope>
    <source>
        <strain evidence="7 8">MAFF 305830</strain>
    </source>
</reference>
<dbReference type="HOGENOM" id="CLU_005871_3_0_1"/>
<dbReference type="Proteomes" id="UP000054097">
    <property type="component" value="Unassembled WGS sequence"/>
</dbReference>
<protein>
    <recommendedName>
        <fullName evidence="9">CDC45-like protein</fullName>
    </recommendedName>
</protein>
<evidence type="ECO:0008006" key="9">
    <source>
        <dbReference type="Google" id="ProtNLM"/>
    </source>
</evidence>
<gene>
    <name evidence="7" type="ORF">M408DRAFT_327851</name>
</gene>
<keyword evidence="3" id="KW-0235">DNA replication</keyword>
<evidence type="ECO:0000256" key="2">
    <source>
        <dbReference type="ARBA" id="ARBA00010727"/>
    </source>
</evidence>
<dbReference type="GO" id="GO:0003682">
    <property type="term" value="F:chromatin binding"/>
    <property type="evidence" value="ECO:0007669"/>
    <property type="project" value="TreeGrafter"/>
</dbReference>
<dbReference type="STRING" id="933852.A0A0C2XPP0"/>
<dbReference type="Pfam" id="PF02724">
    <property type="entry name" value="CDC45"/>
    <property type="match status" value="1"/>
</dbReference>
<feature type="region of interest" description="Disordered" evidence="6">
    <location>
        <begin position="157"/>
        <end position="207"/>
    </location>
</feature>
<dbReference type="EMBL" id="KN824283">
    <property type="protein sequence ID" value="KIM30932.1"/>
    <property type="molecule type" value="Genomic_DNA"/>
</dbReference>
<name>A0A0C2XPP0_SERVB</name>
<dbReference type="GO" id="GO:0003688">
    <property type="term" value="F:DNA replication origin binding"/>
    <property type="evidence" value="ECO:0007669"/>
    <property type="project" value="TreeGrafter"/>
</dbReference>
<evidence type="ECO:0000256" key="1">
    <source>
        <dbReference type="ARBA" id="ARBA00004123"/>
    </source>
</evidence>
<comment type="subcellular location">
    <subcellularLocation>
        <location evidence="1">Nucleus</location>
    </subcellularLocation>
</comment>
<accession>A0A0C2XPP0</accession>
<reference evidence="8" key="2">
    <citation type="submission" date="2015-01" db="EMBL/GenBank/DDBJ databases">
        <title>Evolutionary Origins and Diversification of the Mycorrhizal Mutualists.</title>
        <authorList>
            <consortium name="DOE Joint Genome Institute"/>
            <consortium name="Mycorrhizal Genomics Consortium"/>
            <person name="Kohler A."/>
            <person name="Kuo A."/>
            <person name="Nagy L.G."/>
            <person name="Floudas D."/>
            <person name="Copeland A."/>
            <person name="Barry K.W."/>
            <person name="Cichocki N."/>
            <person name="Veneault-Fourrey C."/>
            <person name="LaButti K."/>
            <person name="Lindquist E.A."/>
            <person name="Lipzen A."/>
            <person name="Lundell T."/>
            <person name="Morin E."/>
            <person name="Murat C."/>
            <person name="Riley R."/>
            <person name="Ohm R."/>
            <person name="Sun H."/>
            <person name="Tunlid A."/>
            <person name="Henrissat B."/>
            <person name="Grigoriev I.V."/>
            <person name="Hibbett D.S."/>
            <person name="Martin F."/>
        </authorList>
    </citation>
    <scope>NUCLEOTIDE SEQUENCE [LARGE SCALE GENOMIC DNA]</scope>
    <source>
        <strain evidence="8">MAFF 305830</strain>
    </source>
</reference>
<feature type="region of interest" description="Disordered" evidence="6">
    <location>
        <begin position="451"/>
        <end position="473"/>
    </location>
</feature>
<evidence type="ECO:0000313" key="8">
    <source>
        <dbReference type="Proteomes" id="UP000054097"/>
    </source>
</evidence>
<dbReference type="GO" id="GO:0000727">
    <property type="term" value="P:double-strand break repair via break-induced replication"/>
    <property type="evidence" value="ECO:0007669"/>
    <property type="project" value="TreeGrafter"/>
</dbReference>
<dbReference type="InterPro" id="IPR003874">
    <property type="entry name" value="CDC45"/>
</dbReference>
<dbReference type="PANTHER" id="PTHR10507">
    <property type="entry name" value="CDC45-RELATED PROTEIN"/>
    <property type="match status" value="1"/>
</dbReference>
<dbReference type="GO" id="GO:0031261">
    <property type="term" value="C:DNA replication preinitiation complex"/>
    <property type="evidence" value="ECO:0007669"/>
    <property type="project" value="TreeGrafter"/>
</dbReference>
<dbReference type="GO" id="GO:1902977">
    <property type="term" value="P:mitotic DNA replication preinitiation complex assembly"/>
    <property type="evidence" value="ECO:0007669"/>
    <property type="project" value="TreeGrafter"/>
</dbReference>
<organism evidence="7 8">
    <name type="scientific">Serendipita vermifera MAFF 305830</name>
    <dbReference type="NCBI Taxonomy" id="933852"/>
    <lineage>
        <taxon>Eukaryota</taxon>
        <taxon>Fungi</taxon>
        <taxon>Dikarya</taxon>
        <taxon>Basidiomycota</taxon>
        <taxon>Agaricomycotina</taxon>
        <taxon>Agaricomycetes</taxon>
        <taxon>Sebacinales</taxon>
        <taxon>Serendipitaceae</taxon>
        <taxon>Serendipita</taxon>
    </lineage>
</organism>
<dbReference type="GO" id="GO:0006270">
    <property type="term" value="P:DNA replication initiation"/>
    <property type="evidence" value="ECO:0007669"/>
    <property type="project" value="InterPro"/>
</dbReference>
<sequence length="654" mass="73814">MFVTSAEYGQAYQSIVAQHRAASASSILIAVAPDIDALCAATMLATLLTQDNITHRITPVAGLAALAELKEELIQNEQLHTLILINFGAHLDLPGDQWFGLFPDSLHIHVIDSSRPHNLSSLYGAGSAERIIVWDDDTVANLEEVRAAWYAIEYEPLPDSDESDESEDEPVMDSDEDDEERPRKRRRLDDDLSPSKPKRMTHDQYDEHAARVEKHYSSGTFYGQAASSTIYVLATLLERVDNDLLWLTILGLTYQYLTNRISRDTYDIYHQIYYDEVARLNPPTASGASTSTHPDDSSIRPSEELRFALFRHWNLYDAMYHSPYVASKLGIWKERGRKRLHGLLAKMGFSLAQCQQSYSHMDTDLKRELRQKMEDIAPEYGLLELSYPSFVRSFGYKFQPLCAADVVDGVSALLEAAGGLRVDIEVEGARNGGEWFGTGRQWVMRRDDNKENVPIRSNGHGGPKPNGANGDAEEWQEDEWWKNNFWVAFDALGKDTDLLHSSLQLSMTVQRAVVRQGSSLIEKAEIKRMRTFQLAMLKEGPDLPMFVHPGNLARLALWLVEATRDKIDPITIERSRKRALPLVLACLNEKTGKYLVVGVIAAPEMGDIRKNQFGLAFMEAQNRSNARTRHSAFDTSVVEVDKEDLQPFLTKLQL</sequence>
<evidence type="ECO:0000256" key="4">
    <source>
        <dbReference type="ARBA" id="ARBA00023242"/>
    </source>
</evidence>
<keyword evidence="4" id="KW-0539">Nucleus</keyword>